<gene>
    <name evidence="7" type="ORF">HMF8227_01777</name>
</gene>
<dbReference type="GO" id="GO:0016301">
    <property type="term" value="F:kinase activity"/>
    <property type="evidence" value="ECO:0007669"/>
    <property type="project" value="UniProtKB-KW"/>
</dbReference>
<evidence type="ECO:0000256" key="2">
    <source>
        <dbReference type="ARBA" id="ARBA00012528"/>
    </source>
</evidence>
<dbReference type="PANTHER" id="PTHR45138">
    <property type="entry name" value="REGULATORY COMPONENTS OF SENSORY TRANSDUCTION SYSTEM"/>
    <property type="match status" value="1"/>
</dbReference>
<evidence type="ECO:0000313" key="7">
    <source>
        <dbReference type="EMBL" id="AWL12250.1"/>
    </source>
</evidence>
<proteinExistence type="predicted"/>
<evidence type="ECO:0000313" key="8">
    <source>
        <dbReference type="Proteomes" id="UP000245728"/>
    </source>
</evidence>
<dbReference type="InterPro" id="IPR043128">
    <property type="entry name" value="Rev_trsase/Diguanyl_cyclase"/>
</dbReference>
<dbReference type="OrthoDB" id="9180959at2"/>
<dbReference type="InterPro" id="IPR000160">
    <property type="entry name" value="GGDEF_dom"/>
</dbReference>
<dbReference type="PANTHER" id="PTHR45138:SF9">
    <property type="entry name" value="DIGUANYLATE CYCLASE DGCM-RELATED"/>
    <property type="match status" value="1"/>
</dbReference>
<dbReference type="EC" id="2.7.7.65" evidence="2"/>
<dbReference type="Gene3D" id="3.40.190.10">
    <property type="entry name" value="Periplasmic binding protein-like II"/>
    <property type="match status" value="2"/>
</dbReference>
<keyword evidence="7" id="KW-0808">Transferase</keyword>
<dbReference type="NCBIfam" id="TIGR00254">
    <property type="entry name" value="GGDEF"/>
    <property type="match status" value="1"/>
</dbReference>
<dbReference type="GO" id="GO:0052621">
    <property type="term" value="F:diguanylate cyclase activity"/>
    <property type="evidence" value="ECO:0007669"/>
    <property type="project" value="UniProtKB-EC"/>
</dbReference>
<evidence type="ECO:0000259" key="6">
    <source>
        <dbReference type="PROSITE" id="PS50887"/>
    </source>
</evidence>
<dbReference type="GO" id="GO:0043709">
    <property type="term" value="P:cell adhesion involved in single-species biofilm formation"/>
    <property type="evidence" value="ECO:0007669"/>
    <property type="project" value="TreeGrafter"/>
</dbReference>
<dbReference type="Gene3D" id="3.30.70.270">
    <property type="match status" value="1"/>
</dbReference>
<dbReference type="GO" id="GO:0005886">
    <property type="term" value="C:plasma membrane"/>
    <property type="evidence" value="ECO:0007669"/>
    <property type="project" value="TreeGrafter"/>
</dbReference>
<dbReference type="AlphaFoldDB" id="A0A2S2E4T3"/>
<dbReference type="CDD" id="cd13708">
    <property type="entry name" value="PBP2_BvgS_like_1"/>
    <property type="match status" value="1"/>
</dbReference>
<keyword evidence="4" id="KW-0175">Coiled coil</keyword>
<dbReference type="Proteomes" id="UP000245728">
    <property type="component" value="Chromosome"/>
</dbReference>
<dbReference type="InterPro" id="IPR050469">
    <property type="entry name" value="Diguanylate_Cyclase"/>
</dbReference>
<dbReference type="PROSITE" id="PS50887">
    <property type="entry name" value="GGDEF"/>
    <property type="match status" value="1"/>
</dbReference>
<name>A0A2S2E4T3_9ALTE</name>
<evidence type="ECO:0000256" key="5">
    <source>
        <dbReference type="SAM" id="SignalP"/>
    </source>
</evidence>
<sequence length="483" mass="55097">MGRFRRAITAVMLCLLMMSGAHAPAAQTSSLETLPQTLNYCIDPDWMPYEAIIDGEHQGMSADYRKLLFKGLPETRLLSTSSWSDTLKRAKQGHCHIVLMLNKTDARSQYLEFSDVYLRAANVLVSRFELPVIGSLSAAKNYRVGAVEGYRISEYIQTHYPEIDFVPVASEDEGLRQVEHGELDVYVGSMYLVNNRIQKQGLTNLRIVGWTRFDDALRVGVVPEYSYLLSRINQNIQQLTEQHHIDIYQRWNHIKPYNKTDHDLVWQISLPLVLLIFFLAYRYRLLGQYNERLSATNAELQALRAKLEDRNKELSYLSVHDPLTGLYNRTQVIVAASEQVKLKSRDVNDCSIVLLDIDDFKQLNDQFGHNTGDKVLKELSELLEEQAREVDVVGRWGGEEFILLCPGTNISNARFVAFRLKQEINNFTFSAVPDLTCSFGVSELHKGESFDAWLERADQALYKAKAQGKNCVCLAEDDADRLS</sequence>
<dbReference type="GO" id="GO:1902201">
    <property type="term" value="P:negative regulation of bacterial-type flagellum-dependent cell motility"/>
    <property type="evidence" value="ECO:0007669"/>
    <property type="project" value="TreeGrafter"/>
</dbReference>
<comment type="cofactor">
    <cofactor evidence="1">
        <name>Mg(2+)</name>
        <dbReference type="ChEBI" id="CHEBI:18420"/>
    </cofactor>
</comment>
<evidence type="ECO:0000256" key="3">
    <source>
        <dbReference type="ARBA" id="ARBA00034247"/>
    </source>
</evidence>
<feature type="chain" id="PRO_5015454431" description="diguanylate cyclase" evidence="5">
    <location>
        <begin position="24"/>
        <end position="483"/>
    </location>
</feature>
<keyword evidence="8" id="KW-1185">Reference proteome</keyword>
<dbReference type="CDD" id="cd01949">
    <property type="entry name" value="GGDEF"/>
    <property type="match status" value="1"/>
</dbReference>
<evidence type="ECO:0000256" key="1">
    <source>
        <dbReference type="ARBA" id="ARBA00001946"/>
    </source>
</evidence>
<dbReference type="InterPro" id="IPR029787">
    <property type="entry name" value="Nucleotide_cyclase"/>
</dbReference>
<feature type="coiled-coil region" evidence="4">
    <location>
        <begin position="286"/>
        <end position="317"/>
    </location>
</feature>
<dbReference type="SUPFAM" id="SSF53850">
    <property type="entry name" value="Periplasmic binding protein-like II"/>
    <property type="match status" value="1"/>
</dbReference>
<feature type="signal peptide" evidence="5">
    <location>
        <begin position="1"/>
        <end position="23"/>
    </location>
</feature>
<keyword evidence="5" id="KW-0732">Signal</keyword>
<dbReference type="EMBL" id="CP029347">
    <property type="protein sequence ID" value="AWL12250.1"/>
    <property type="molecule type" value="Genomic_DNA"/>
</dbReference>
<organism evidence="7 8">
    <name type="scientific">Saliniradius amylolyticus</name>
    <dbReference type="NCBI Taxonomy" id="2183582"/>
    <lineage>
        <taxon>Bacteria</taxon>
        <taxon>Pseudomonadati</taxon>
        <taxon>Pseudomonadota</taxon>
        <taxon>Gammaproteobacteria</taxon>
        <taxon>Alteromonadales</taxon>
        <taxon>Alteromonadaceae</taxon>
        <taxon>Saliniradius</taxon>
    </lineage>
</organism>
<reference evidence="7 8" key="1">
    <citation type="submission" date="2018-05" db="EMBL/GenBank/DDBJ databases">
        <title>Salinimonas sp. HMF8227 Genome sequencing and assembly.</title>
        <authorList>
            <person name="Kang H."/>
            <person name="Kang J."/>
            <person name="Cha I."/>
            <person name="Kim H."/>
            <person name="Joh K."/>
        </authorList>
    </citation>
    <scope>NUCLEOTIDE SEQUENCE [LARGE SCALE GENOMIC DNA]</scope>
    <source>
        <strain evidence="7 8">HMF8227</strain>
    </source>
</reference>
<dbReference type="SMART" id="SM00062">
    <property type="entry name" value="PBPb"/>
    <property type="match status" value="1"/>
</dbReference>
<evidence type="ECO:0000256" key="4">
    <source>
        <dbReference type="SAM" id="Coils"/>
    </source>
</evidence>
<dbReference type="SMART" id="SM00267">
    <property type="entry name" value="GGDEF"/>
    <property type="match status" value="1"/>
</dbReference>
<dbReference type="Pfam" id="PF00497">
    <property type="entry name" value="SBP_bac_3"/>
    <property type="match status" value="1"/>
</dbReference>
<accession>A0A2S2E4T3</accession>
<comment type="catalytic activity">
    <reaction evidence="3">
        <text>2 GTP = 3',3'-c-di-GMP + 2 diphosphate</text>
        <dbReference type="Rhea" id="RHEA:24898"/>
        <dbReference type="ChEBI" id="CHEBI:33019"/>
        <dbReference type="ChEBI" id="CHEBI:37565"/>
        <dbReference type="ChEBI" id="CHEBI:58805"/>
        <dbReference type="EC" id="2.7.7.65"/>
    </reaction>
</comment>
<dbReference type="InterPro" id="IPR001638">
    <property type="entry name" value="Solute-binding_3/MltF_N"/>
</dbReference>
<dbReference type="SUPFAM" id="SSF55073">
    <property type="entry name" value="Nucleotide cyclase"/>
    <property type="match status" value="1"/>
</dbReference>
<dbReference type="Pfam" id="PF00990">
    <property type="entry name" value="GGDEF"/>
    <property type="match status" value="1"/>
</dbReference>
<feature type="domain" description="GGDEF" evidence="6">
    <location>
        <begin position="348"/>
        <end position="477"/>
    </location>
</feature>
<dbReference type="FunFam" id="3.30.70.270:FF:000001">
    <property type="entry name" value="Diguanylate cyclase domain protein"/>
    <property type="match status" value="1"/>
</dbReference>
<protein>
    <recommendedName>
        <fullName evidence="2">diguanylate cyclase</fullName>
        <ecNumber evidence="2">2.7.7.65</ecNumber>
    </recommendedName>
</protein>
<keyword evidence="7" id="KW-0418">Kinase</keyword>
<dbReference type="KEGG" id="salh:HMF8227_01777"/>